<protein>
    <submittedName>
        <fullName evidence="2">Uncharacterized protein</fullName>
    </submittedName>
</protein>
<dbReference type="PANTHER" id="PTHR31099">
    <property type="entry name" value="OS06G0165300 PROTEIN"/>
    <property type="match status" value="1"/>
</dbReference>
<accession>A0ABQ7F6Q5</accession>
<gene>
    <name evidence="2" type="ORF">DY000_02048921</name>
</gene>
<organism evidence="2 3">
    <name type="scientific">Brassica cretica</name>
    <name type="common">Mustard</name>
    <dbReference type="NCBI Taxonomy" id="69181"/>
    <lineage>
        <taxon>Eukaryota</taxon>
        <taxon>Viridiplantae</taxon>
        <taxon>Streptophyta</taxon>
        <taxon>Embryophyta</taxon>
        <taxon>Tracheophyta</taxon>
        <taxon>Spermatophyta</taxon>
        <taxon>Magnoliopsida</taxon>
        <taxon>eudicotyledons</taxon>
        <taxon>Gunneridae</taxon>
        <taxon>Pentapetalae</taxon>
        <taxon>rosids</taxon>
        <taxon>malvids</taxon>
        <taxon>Brassicales</taxon>
        <taxon>Brassicaceae</taxon>
        <taxon>Brassiceae</taxon>
        <taxon>Brassica</taxon>
    </lineage>
</organism>
<dbReference type="EMBL" id="QGKV02000297">
    <property type="protein sequence ID" value="KAF3610921.1"/>
    <property type="molecule type" value="Genomic_DNA"/>
</dbReference>
<proteinExistence type="predicted"/>
<sequence>MNPELLMFSSSLVGGHPRPRRPFTDPFSSHVPSGGDVPEADSEAIPMAPLRRRHFCFFDDGPCSEIREGDLANMRRKYAIHPSVGMRSQAEFERARDGGAGEVAVYEAYLEAGFRGVIPSLIGEVSSFFGFCPSQLTPLTWRTLIAIQVLGELHRFSVGVHEILYSYYFAPLVNKAGFYHHRSRDGTPLVEEPSRGIWGNYPFGDGWNSRYVFVKIQEPVGYPTYWRTVDVSRPVSFAGEAVAKLIMGIPRRFRWVTFLKAKARKRPSYTPPPILARAALSANGLSSTSSTSVEVGPDREPLVDAHQRLISEVFLLRGQMQDMVARRDLLVQQVEMGYKLGGYELKYGLMELETDLVTRRLCEAPWVVWGPRGRGRARRFSLDPEIVFGTRRPLRPYRNPEVSSLDPEIIDWNPEVLEALMTPMCLRLHRGSSFFFIFGTLRPYRNPGTEGLHKDPEFLGNPEYFAFRRNRTPPSYARLLPAFEGAGVGVMTQVPGFAAFHVWRSGILIAPWFARIGGLWRPDPARMPL</sequence>
<feature type="region of interest" description="Disordered" evidence="1">
    <location>
        <begin position="12"/>
        <end position="41"/>
    </location>
</feature>
<reference evidence="2 3" key="1">
    <citation type="journal article" date="2020" name="BMC Genomics">
        <title>Intraspecific diversification of the crop wild relative Brassica cretica Lam. using demographic model selection.</title>
        <authorList>
            <person name="Kioukis A."/>
            <person name="Michalopoulou V.A."/>
            <person name="Briers L."/>
            <person name="Pirintsos S."/>
            <person name="Studholme D.J."/>
            <person name="Pavlidis P."/>
            <person name="Sarris P.F."/>
        </authorList>
    </citation>
    <scope>NUCLEOTIDE SEQUENCE [LARGE SCALE GENOMIC DNA]</scope>
    <source>
        <strain evidence="3">cv. PFS-1207/04</strain>
    </source>
</reference>
<dbReference type="Proteomes" id="UP000266723">
    <property type="component" value="Unassembled WGS sequence"/>
</dbReference>
<dbReference type="PANTHER" id="PTHR31099:SF24">
    <property type="entry name" value="AMINOTRANSFERASE-LIKE PLANT MOBILE DOMAIN-CONTAINING PROTEIN"/>
    <property type="match status" value="1"/>
</dbReference>
<name>A0ABQ7F6Q5_BRACR</name>
<comment type="caution">
    <text evidence="2">The sequence shown here is derived from an EMBL/GenBank/DDBJ whole genome shotgun (WGS) entry which is preliminary data.</text>
</comment>
<evidence type="ECO:0000313" key="2">
    <source>
        <dbReference type="EMBL" id="KAF3610921.1"/>
    </source>
</evidence>
<keyword evidence="3" id="KW-1185">Reference proteome</keyword>
<evidence type="ECO:0000313" key="3">
    <source>
        <dbReference type="Proteomes" id="UP000266723"/>
    </source>
</evidence>
<evidence type="ECO:0000256" key="1">
    <source>
        <dbReference type="SAM" id="MobiDB-lite"/>
    </source>
</evidence>